<sequence>MASVTTEPALQNTQDRAARQSGSGEGRGQHIEERGGRRGRGFGRRGGEGGRGRGSRGRGRGADVLDPDPSCTLQTPRKALNVSGSPKEGDGDAEESVCFICANPVVYHSIAPCGHSTCHICSLRMRALYGVKTCAHCRTESENVIFAPDEAKKYDEYDDSSIVKTDTNLGIKYATAAIHDDTVLILRYNCPEPSCDVACLSWRNLHGHVKGAHDRFLCRLCTRNKKVFTHEHALFTLQQLRKHEREGDDAPGSADQSGFKGHPECGFCRERFYSSDELYNHCREAHERCFICDRQNYSQNQLYYLNYDALVVHFQKEHFMCPEQDCLEKKFIVFESDVDLKAHQLEVHPHGLSKAAKRDARRIDMAQFETSQQGRDRGRGRDPIAELTARTEAPLRRDELAYQRTLAVQSSQSTTSRTFGGQLTQVNGPAIAAQPTPAHVSRPVPVQTATIPAVRAPVTALSAFPPLSVTQSPTAAAAPPVRPPVTAAAEVTFPLLGPTQFPPLNGSPAQPSRLRASPRPVQPSQTAQPRTPADVDDIKKRRHVAVVERASAMLKHDSQKLDTFRIYVSEYRTGVQTARETCDSFWNLFDTNANDLGILIRALAELYDDENKRTGLLTAWNSWKAVNEDYPPFTGSGASTPYTAGARVLKIKSSTTPSARSARQGAWGTAASPLPGPALPSTSRAPSTSASSPWVSPTVANRPVQPVHTIVTTPVSMSYASPESSVHNTKRTPSAAEFPSLPVKPPMHTFGPVIRNGVSGGRGTVNAWTAPQGNDVSSTEPEAELEEAGSGKKKKGKQKQTLFHFG</sequence>
<feature type="compositionally biased region" description="Basic and acidic residues" evidence="13">
    <location>
        <begin position="374"/>
        <end position="384"/>
    </location>
</feature>
<feature type="region of interest" description="Disordered" evidence="13">
    <location>
        <begin position="653"/>
        <end position="700"/>
    </location>
</feature>
<dbReference type="Proteomes" id="UP000267821">
    <property type="component" value="Unassembled WGS sequence"/>
</dbReference>
<feature type="compositionally biased region" description="Polar residues" evidence="13">
    <location>
        <begin position="1"/>
        <end position="15"/>
    </location>
</feature>
<feature type="compositionally biased region" description="Low complexity" evidence="13">
    <location>
        <begin position="668"/>
        <end position="693"/>
    </location>
</feature>
<keyword evidence="10" id="KW-0862">Zinc</keyword>
<evidence type="ECO:0000256" key="1">
    <source>
        <dbReference type="ARBA" id="ARBA00000900"/>
    </source>
</evidence>
<evidence type="ECO:0000256" key="3">
    <source>
        <dbReference type="ARBA" id="ARBA00004906"/>
    </source>
</evidence>
<dbReference type="CDD" id="cd16615">
    <property type="entry name" value="RING-HC_ZNF598"/>
    <property type="match status" value="1"/>
</dbReference>
<dbReference type="PROSITE" id="PS50089">
    <property type="entry name" value="ZF_RING_2"/>
    <property type="match status" value="1"/>
</dbReference>
<feature type="domain" description="RING-type" evidence="14">
    <location>
        <begin position="98"/>
        <end position="138"/>
    </location>
</feature>
<reference evidence="15 16" key="1">
    <citation type="journal article" date="2018" name="Nat. Ecol. Evol.">
        <title>Pezizomycetes genomes reveal the molecular basis of ectomycorrhizal truffle lifestyle.</title>
        <authorList>
            <person name="Murat C."/>
            <person name="Payen T."/>
            <person name="Noel B."/>
            <person name="Kuo A."/>
            <person name="Morin E."/>
            <person name="Chen J."/>
            <person name="Kohler A."/>
            <person name="Krizsan K."/>
            <person name="Balestrini R."/>
            <person name="Da Silva C."/>
            <person name="Montanini B."/>
            <person name="Hainaut M."/>
            <person name="Levati E."/>
            <person name="Barry K.W."/>
            <person name="Belfiori B."/>
            <person name="Cichocki N."/>
            <person name="Clum A."/>
            <person name="Dockter R.B."/>
            <person name="Fauchery L."/>
            <person name="Guy J."/>
            <person name="Iotti M."/>
            <person name="Le Tacon F."/>
            <person name="Lindquist E.A."/>
            <person name="Lipzen A."/>
            <person name="Malagnac F."/>
            <person name="Mello A."/>
            <person name="Molinier V."/>
            <person name="Miyauchi S."/>
            <person name="Poulain J."/>
            <person name="Riccioni C."/>
            <person name="Rubini A."/>
            <person name="Sitrit Y."/>
            <person name="Splivallo R."/>
            <person name="Traeger S."/>
            <person name="Wang M."/>
            <person name="Zifcakova L."/>
            <person name="Wipf D."/>
            <person name="Zambonelli A."/>
            <person name="Paolocci F."/>
            <person name="Nowrousian M."/>
            <person name="Ottonello S."/>
            <person name="Baldrian P."/>
            <person name="Spatafora J.W."/>
            <person name="Henrissat B."/>
            <person name="Nagy L.G."/>
            <person name="Aury J.M."/>
            <person name="Wincker P."/>
            <person name="Grigoriev I.V."/>
            <person name="Bonfante P."/>
            <person name="Martin F.M."/>
        </authorList>
    </citation>
    <scope>NUCLEOTIDE SEQUENCE [LARGE SCALE GENOMIC DNA]</scope>
    <source>
        <strain evidence="15 16">ATCC MYA-4762</strain>
    </source>
</reference>
<evidence type="ECO:0000256" key="9">
    <source>
        <dbReference type="ARBA" id="ARBA00022771"/>
    </source>
</evidence>
<evidence type="ECO:0000256" key="12">
    <source>
        <dbReference type="PROSITE-ProRule" id="PRU00175"/>
    </source>
</evidence>
<dbReference type="GO" id="GO:0061630">
    <property type="term" value="F:ubiquitin protein ligase activity"/>
    <property type="evidence" value="ECO:0007669"/>
    <property type="project" value="UniProtKB-EC"/>
</dbReference>
<evidence type="ECO:0000256" key="10">
    <source>
        <dbReference type="ARBA" id="ARBA00022833"/>
    </source>
</evidence>
<feature type="compositionally biased region" description="Polar residues" evidence="13">
    <location>
        <begin position="767"/>
        <end position="780"/>
    </location>
</feature>
<evidence type="ECO:0000256" key="8">
    <source>
        <dbReference type="ARBA" id="ARBA00022723"/>
    </source>
</evidence>
<dbReference type="SMART" id="SM00355">
    <property type="entry name" value="ZnF_C2H2"/>
    <property type="match status" value="4"/>
</dbReference>
<keyword evidence="5" id="KW-0963">Cytoplasm</keyword>
<evidence type="ECO:0000256" key="4">
    <source>
        <dbReference type="ARBA" id="ARBA00012483"/>
    </source>
</evidence>
<evidence type="ECO:0000256" key="7">
    <source>
        <dbReference type="ARBA" id="ARBA00022679"/>
    </source>
</evidence>
<evidence type="ECO:0000256" key="2">
    <source>
        <dbReference type="ARBA" id="ARBA00004496"/>
    </source>
</evidence>
<dbReference type="Pfam" id="PF23202">
    <property type="entry name" value="PAH_ZNF598"/>
    <property type="match status" value="1"/>
</dbReference>
<dbReference type="InterPro" id="IPR001841">
    <property type="entry name" value="Znf_RING"/>
</dbReference>
<dbReference type="GO" id="GO:0008270">
    <property type="term" value="F:zinc ion binding"/>
    <property type="evidence" value="ECO:0007669"/>
    <property type="project" value="UniProtKB-KW"/>
</dbReference>
<accession>A0A3N4LPU2</accession>
<dbReference type="FunCoup" id="A0A3N4LPU2">
    <property type="interactions" value="68"/>
</dbReference>
<dbReference type="EC" id="2.3.2.27" evidence="4"/>
<evidence type="ECO:0000256" key="6">
    <source>
        <dbReference type="ARBA" id="ARBA00022553"/>
    </source>
</evidence>
<dbReference type="Gene3D" id="3.30.40.10">
    <property type="entry name" value="Zinc/RING finger domain, C3HC4 (zinc finger)"/>
    <property type="match status" value="1"/>
</dbReference>
<dbReference type="PANTHER" id="PTHR22938">
    <property type="entry name" value="ZINC FINGER PROTEIN 598"/>
    <property type="match status" value="1"/>
</dbReference>
<keyword evidence="16" id="KW-1185">Reference proteome</keyword>
<dbReference type="InterPro" id="IPR044288">
    <property type="entry name" value="ZNF598/HEL2"/>
</dbReference>
<dbReference type="AlphaFoldDB" id="A0A3N4LPU2"/>
<dbReference type="InterPro" id="IPR057634">
    <property type="entry name" value="PAH_ZNF598/HEL2"/>
</dbReference>
<dbReference type="EMBL" id="ML121540">
    <property type="protein sequence ID" value="RPB24870.1"/>
    <property type="molecule type" value="Genomic_DNA"/>
</dbReference>
<feature type="compositionally biased region" description="Basic and acidic residues" evidence="13">
    <location>
        <begin position="27"/>
        <end position="36"/>
    </location>
</feature>
<comment type="subcellular location">
    <subcellularLocation>
        <location evidence="2">Cytoplasm</location>
    </subcellularLocation>
</comment>
<comment type="pathway">
    <text evidence="3">Protein modification; protein ubiquitination.</text>
</comment>
<feature type="compositionally biased region" description="Polar residues" evidence="13">
    <location>
        <begin position="718"/>
        <end position="727"/>
    </location>
</feature>
<feature type="region of interest" description="Disordered" evidence="13">
    <location>
        <begin position="718"/>
        <end position="743"/>
    </location>
</feature>
<dbReference type="GO" id="GO:0016567">
    <property type="term" value="P:protein ubiquitination"/>
    <property type="evidence" value="ECO:0007669"/>
    <property type="project" value="TreeGrafter"/>
</dbReference>
<evidence type="ECO:0000313" key="16">
    <source>
        <dbReference type="Proteomes" id="UP000267821"/>
    </source>
</evidence>
<feature type="region of interest" description="Disordered" evidence="13">
    <location>
        <begin position="498"/>
        <end position="534"/>
    </location>
</feature>
<keyword evidence="7" id="KW-0808">Transferase</keyword>
<proteinExistence type="inferred from homology"/>
<evidence type="ECO:0000313" key="15">
    <source>
        <dbReference type="EMBL" id="RPB24870.1"/>
    </source>
</evidence>
<dbReference type="PROSITE" id="PS00028">
    <property type="entry name" value="ZINC_FINGER_C2H2_1"/>
    <property type="match status" value="1"/>
</dbReference>
<dbReference type="Pfam" id="PF23230">
    <property type="entry name" value="zf-C2H2_13"/>
    <property type="match status" value="1"/>
</dbReference>
<dbReference type="SUPFAM" id="SSF57850">
    <property type="entry name" value="RING/U-box"/>
    <property type="match status" value="1"/>
</dbReference>
<dbReference type="InterPro" id="IPR013087">
    <property type="entry name" value="Znf_C2H2_type"/>
</dbReference>
<dbReference type="OrthoDB" id="3838338at2759"/>
<dbReference type="GO" id="GO:0043022">
    <property type="term" value="F:ribosome binding"/>
    <property type="evidence" value="ECO:0007669"/>
    <property type="project" value="TreeGrafter"/>
</dbReference>
<comment type="similarity">
    <text evidence="11">Belongs to the ZNF598/HEL2 family.</text>
</comment>
<keyword evidence="9 12" id="KW-0863">Zinc-finger</keyword>
<dbReference type="PANTHER" id="PTHR22938:SF0">
    <property type="entry name" value="E3 UBIQUITIN-PROTEIN LIGASE ZNF598"/>
    <property type="match status" value="1"/>
</dbReference>
<dbReference type="InterPro" id="IPR056437">
    <property type="entry name" value="Znf-C2H2_ZNF598/HEL2"/>
</dbReference>
<keyword evidence="6" id="KW-0597">Phosphoprotein</keyword>
<name>A0A3N4LPU2_9PEZI</name>
<protein>
    <recommendedName>
        <fullName evidence="4">RING-type E3 ubiquitin transferase</fullName>
        <ecNumber evidence="4">2.3.2.27</ecNumber>
    </recommendedName>
</protein>
<evidence type="ECO:0000256" key="11">
    <source>
        <dbReference type="ARBA" id="ARBA00035113"/>
    </source>
</evidence>
<dbReference type="GO" id="GO:0005737">
    <property type="term" value="C:cytoplasm"/>
    <property type="evidence" value="ECO:0007669"/>
    <property type="project" value="UniProtKB-SubCell"/>
</dbReference>
<feature type="region of interest" description="Disordered" evidence="13">
    <location>
        <begin position="367"/>
        <end position="392"/>
    </location>
</feature>
<dbReference type="GO" id="GO:0072344">
    <property type="term" value="P:rescue of stalled ribosome"/>
    <property type="evidence" value="ECO:0007669"/>
    <property type="project" value="InterPro"/>
</dbReference>
<dbReference type="STRING" id="1051890.A0A3N4LPU2"/>
<gene>
    <name evidence="15" type="ORF">L211DRAFT_156750</name>
</gene>
<dbReference type="InParanoid" id="A0A3N4LPU2"/>
<keyword evidence="8" id="KW-0479">Metal-binding</keyword>
<organism evidence="15 16">
    <name type="scientific">Terfezia boudieri ATCC MYA-4762</name>
    <dbReference type="NCBI Taxonomy" id="1051890"/>
    <lineage>
        <taxon>Eukaryota</taxon>
        <taxon>Fungi</taxon>
        <taxon>Dikarya</taxon>
        <taxon>Ascomycota</taxon>
        <taxon>Pezizomycotina</taxon>
        <taxon>Pezizomycetes</taxon>
        <taxon>Pezizales</taxon>
        <taxon>Pezizaceae</taxon>
        <taxon>Terfezia</taxon>
    </lineage>
</organism>
<dbReference type="InterPro" id="IPR041888">
    <property type="entry name" value="RING-HC_ZNF598/HEL2"/>
</dbReference>
<comment type="catalytic activity">
    <reaction evidence="1">
        <text>S-ubiquitinyl-[E2 ubiquitin-conjugating enzyme]-L-cysteine + [acceptor protein]-L-lysine = [E2 ubiquitin-conjugating enzyme]-L-cysteine + N(6)-ubiquitinyl-[acceptor protein]-L-lysine.</text>
        <dbReference type="EC" id="2.3.2.27"/>
    </reaction>
</comment>
<dbReference type="InterPro" id="IPR013083">
    <property type="entry name" value="Znf_RING/FYVE/PHD"/>
</dbReference>
<evidence type="ECO:0000256" key="13">
    <source>
        <dbReference type="SAM" id="MobiDB-lite"/>
    </source>
</evidence>
<evidence type="ECO:0000259" key="14">
    <source>
        <dbReference type="PROSITE" id="PS50089"/>
    </source>
</evidence>
<feature type="region of interest" description="Disordered" evidence="13">
    <location>
        <begin position="767"/>
        <end position="806"/>
    </location>
</feature>
<evidence type="ECO:0000256" key="5">
    <source>
        <dbReference type="ARBA" id="ARBA00022490"/>
    </source>
</evidence>
<dbReference type="Pfam" id="PF25447">
    <property type="entry name" value="RING_ZNF598"/>
    <property type="match status" value="1"/>
</dbReference>
<feature type="region of interest" description="Disordered" evidence="13">
    <location>
        <begin position="1"/>
        <end position="88"/>
    </location>
</feature>